<dbReference type="Proteomes" id="UP000887574">
    <property type="component" value="Unplaced"/>
</dbReference>
<evidence type="ECO:0000313" key="2">
    <source>
        <dbReference type="Proteomes" id="UP000887574"/>
    </source>
</evidence>
<evidence type="ECO:0000313" key="3">
    <source>
        <dbReference type="WBParaSite" id="jg20178"/>
    </source>
</evidence>
<accession>A0A915DI61</accession>
<evidence type="ECO:0000313" key="4">
    <source>
        <dbReference type="WBParaSite" id="jg20180"/>
    </source>
</evidence>
<protein>
    <submittedName>
        <fullName evidence="3 4">Uncharacterized protein</fullName>
    </submittedName>
</protein>
<evidence type="ECO:0000256" key="1">
    <source>
        <dbReference type="SAM" id="Phobius"/>
    </source>
</evidence>
<dbReference type="AlphaFoldDB" id="A0A915DI61"/>
<proteinExistence type="predicted"/>
<keyword evidence="1" id="KW-0812">Transmembrane</keyword>
<dbReference type="WBParaSite" id="jg20178">
    <property type="protein sequence ID" value="jg20178"/>
    <property type="gene ID" value="jg20178"/>
</dbReference>
<sequence>MNKYSATKKLFAPGLVGNSARLSSATPTKPTASSVKGLPERIYNFPVNQEIMKGWKIQTPQDKPQDGMAMAEWGINAKRPKLFFVLYMVFVATGLWFPFFGLETNLRKIHSQ</sequence>
<reference evidence="3 4" key="1">
    <citation type="submission" date="2022-11" db="UniProtKB">
        <authorList>
            <consortium name="WormBaseParasite"/>
        </authorList>
    </citation>
    <scope>IDENTIFICATION</scope>
</reference>
<keyword evidence="1" id="KW-1133">Transmembrane helix</keyword>
<keyword evidence="2" id="KW-1185">Reference proteome</keyword>
<keyword evidence="1" id="KW-0472">Membrane</keyword>
<organism evidence="2 4">
    <name type="scientific">Ditylenchus dipsaci</name>
    <dbReference type="NCBI Taxonomy" id="166011"/>
    <lineage>
        <taxon>Eukaryota</taxon>
        <taxon>Metazoa</taxon>
        <taxon>Ecdysozoa</taxon>
        <taxon>Nematoda</taxon>
        <taxon>Chromadorea</taxon>
        <taxon>Rhabditida</taxon>
        <taxon>Tylenchina</taxon>
        <taxon>Tylenchomorpha</taxon>
        <taxon>Sphaerularioidea</taxon>
        <taxon>Anguinidae</taxon>
        <taxon>Anguininae</taxon>
        <taxon>Ditylenchus</taxon>
    </lineage>
</organism>
<feature type="transmembrane region" description="Helical" evidence="1">
    <location>
        <begin position="82"/>
        <end position="102"/>
    </location>
</feature>
<name>A0A915DI61_9BILA</name>
<dbReference type="WBParaSite" id="jg20180">
    <property type="protein sequence ID" value="jg20180"/>
    <property type="gene ID" value="jg20180"/>
</dbReference>